<dbReference type="RefSeq" id="XP_018242467.1">
    <property type="nucleotide sequence ID" value="XM_018399495.1"/>
</dbReference>
<accession>A0A0J9WLV1</accession>
<feature type="region of interest" description="Disordered" evidence="1">
    <location>
        <begin position="73"/>
        <end position="117"/>
    </location>
</feature>
<dbReference type="EMBL" id="DS231702">
    <property type="protein sequence ID" value="KNB04420.1"/>
    <property type="molecule type" value="Genomic_DNA"/>
</dbReference>
<dbReference type="VEuPathDB" id="FungiDB:FOXG_19734"/>
<sequence>MEARSEAISAPAMPLRSRSPTQQYRGVTSICSITPRDSTLHNSNDNSIFQSFGKDFKTSKGLQECARRILRLNTLPSQATSKKKPQGDPQHGHPNCTANGRVTMNQQHTGGLNCASSATTPSYTAIVTTDGGHVQRGGERMQQQSRPALHVFGHRRSAEKQPSFKTVHFGPDLEHVRYFSSADKPLTIDTSSSFVSKDPLLDERITNQQVASSPQWEIFTPNFPDEDSTRKSMDVRVQRLYFSSRRMALYVLIVVANLAFEKSIICRFTRDYWKTVSEAPAQYYRAPISRNGKNYYKFVVGIRLFDADELDSSPLFFCVRYIVNGQEYWDDNSGVNFEVDFRRKLH</sequence>
<dbReference type="EMBL" id="DS231704">
    <property type="protein sequence ID" value="KNB06612.1"/>
    <property type="molecule type" value="Genomic_DNA"/>
</dbReference>
<evidence type="ECO:0000313" key="4">
    <source>
        <dbReference type="EMBL" id="KNB06612.1"/>
    </source>
</evidence>
<dbReference type="EMBL" id="DS231702">
    <property type="protein sequence ID" value="KNB04421.1"/>
    <property type="molecule type" value="Genomic_DNA"/>
</dbReference>
<dbReference type="Gene3D" id="2.60.40.2440">
    <property type="entry name" value="Carbohydrate binding type-21 domain"/>
    <property type="match status" value="1"/>
</dbReference>
<dbReference type="VEuPathDB" id="FungiDB:FOXG_19290"/>
<dbReference type="Proteomes" id="UP000009097">
    <property type="component" value="Unassembled WGS sequence"/>
</dbReference>
<dbReference type="EMBL" id="DS231702">
    <property type="protein sequence ID" value="KNB04422.1"/>
    <property type="molecule type" value="Genomic_DNA"/>
</dbReference>
<evidence type="ECO:0000259" key="2">
    <source>
        <dbReference type="PROSITE" id="PS51159"/>
    </source>
</evidence>
<feature type="domain" description="CBM21" evidence="2">
    <location>
        <begin position="227"/>
        <end position="340"/>
    </location>
</feature>
<evidence type="ECO:0000313" key="5">
    <source>
        <dbReference type="Proteomes" id="UP000009097"/>
    </source>
</evidence>
<feature type="region of interest" description="Disordered" evidence="1">
    <location>
        <begin position="1"/>
        <end position="23"/>
    </location>
</feature>
<name>A0A0J9WLV1_FUSO4</name>
<dbReference type="InterPro" id="IPR038175">
    <property type="entry name" value="CBM21_dom_sf"/>
</dbReference>
<evidence type="ECO:0000256" key="1">
    <source>
        <dbReference type="SAM" id="MobiDB-lite"/>
    </source>
</evidence>
<dbReference type="PANTHER" id="PTHR12307:SF36">
    <property type="entry name" value="GLYCOGEN-BINDING SUBUNIT 76A"/>
    <property type="match status" value="1"/>
</dbReference>
<reference evidence="3" key="2">
    <citation type="journal article" date="2010" name="Nature">
        <title>Comparative genomics reveals mobile pathogenicity chromosomes in Fusarium.</title>
        <authorList>
            <person name="Ma L.J."/>
            <person name="van der Does H.C."/>
            <person name="Borkovich K.A."/>
            <person name="Coleman J.J."/>
            <person name="Daboussi M.J."/>
            <person name="Di Pietro A."/>
            <person name="Dufresne M."/>
            <person name="Freitag M."/>
            <person name="Grabherr M."/>
            <person name="Henrissat B."/>
            <person name="Houterman P.M."/>
            <person name="Kang S."/>
            <person name="Shim W.B."/>
            <person name="Woloshuk C."/>
            <person name="Xie X."/>
            <person name="Xu J.R."/>
            <person name="Antoniw J."/>
            <person name="Baker S.E."/>
            <person name="Bluhm B.H."/>
            <person name="Breakspear A."/>
            <person name="Brown D.W."/>
            <person name="Butchko R.A."/>
            <person name="Chapman S."/>
            <person name="Coulson R."/>
            <person name="Coutinho P.M."/>
            <person name="Danchin E.G."/>
            <person name="Diener A."/>
            <person name="Gale L.R."/>
            <person name="Gardiner D.M."/>
            <person name="Goff S."/>
            <person name="Hammond-Kosack K.E."/>
            <person name="Hilburn K."/>
            <person name="Hua-Van A."/>
            <person name="Jonkers W."/>
            <person name="Kazan K."/>
            <person name="Kodira C.D."/>
            <person name="Koehrsen M."/>
            <person name="Kumar L."/>
            <person name="Lee Y.H."/>
            <person name="Li L."/>
            <person name="Manners J.M."/>
            <person name="Miranda-Saavedra D."/>
            <person name="Mukherjee M."/>
            <person name="Park G."/>
            <person name="Park J."/>
            <person name="Park S.Y."/>
            <person name="Proctor R.H."/>
            <person name="Regev A."/>
            <person name="Ruiz-Roldan M.C."/>
            <person name="Sain D."/>
            <person name="Sakthikumar S."/>
            <person name="Sykes S."/>
            <person name="Schwartz D.C."/>
            <person name="Turgeon B.G."/>
            <person name="Wapinski I."/>
            <person name="Yoder O."/>
            <person name="Young S."/>
            <person name="Zeng Q."/>
            <person name="Zhou S."/>
            <person name="Galagan J."/>
            <person name="Cuomo C.A."/>
            <person name="Kistler H.C."/>
            <person name="Rep M."/>
        </authorList>
    </citation>
    <scope>NUCLEOTIDE SEQUENCE [LARGE SCALE GENOMIC DNA]</scope>
    <source>
        <strain evidence="3">4287</strain>
    </source>
</reference>
<dbReference type="GeneID" id="28960440"/>
<dbReference type="GeneID" id="28959996"/>
<dbReference type="OrthoDB" id="1881at2759"/>
<protein>
    <recommendedName>
        <fullName evidence="2">CBM21 domain-containing protein</fullName>
    </recommendedName>
</protein>
<dbReference type="RefSeq" id="XP_018242468.1">
    <property type="nucleotide sequence ID" value="XM_018399496.1"/>
</dbReference>
<dbReference type="GO" id="GO:2001069">
    <property type="term" value="F:glycogen binding"/>
    <property type="evidence" value="ECO:0007669"/>
    <property type="project" value="TreeGrafter"/>
</dbReference>
<feature type="compositionally biased region" description="Polar residues" evidence="1">
    <location>
        <begin position="96"/>
        <end position="117"/>
    </location>
</feature>
<dbReference type="GO" id="GO:0005979">
    <property type="term" value="P:regulation of glycogen biosynthetic process"/>
    <property type="evidence" value="ECO:0007669"/>
    <property type="project" value="TreeGrafter"/>
</dbReference>
<dbReference type="KEGG" id="fox:FOXG_19290"/>
<dbReference type="AlphaFoldDB" id="A0A0J9WLV1"/>
<dbReference type="InterPro" id="IPR050782">
    <property type="entry name" value="PP1_regulatory_subunit_3"/>
</dbReference>
<dbReference type="GO" id="GO:0008157">
    <property type="term" value="F:protein phosphatase 1 binding"/>
    <property type="evidence" value="ECO:0007669"/>
    <property type="project" value="TreeGrafter"/>
</dbReference>
<dbReference type="RefSeq" id="XP_018242466.1">
    <property type="nucleotide sequence ID" value="XM_018399494.1"/>
</dbReference>
<dbReference type="PANTHER" id="PTHR12307">
    <property type="entry name" value="PROTEIN PHOSPHATASE 1 REGULATORY SUBUNIT"/>
    <property type="match status" value="1"/>
</dbReference>
<proteinExistence type="predicted"/>
<dbReference type="InterPro" id="IPR005036">
    <property type="entry name" value="CBM21_dom"/>
</dbReference>
<dbReference type="PROSITE" id="PS51159">
    <property type="entry name" value="CBM21"/>
    <property type="match status" value="1"/>
</dbReference>
<dbReference type="RefSeq" id="XP_018244657.1">
    <property type="nucleotide sequence ID" value="XM_018399999.1"/>
</dbReference>
<dbReference type="KEGG" id="fox:FOXG_19734"/>
<gene>
    <name evidence="3" type="ORF">FOXG_19290</name>
    <name evidence="4" type="ORF">FOXG_19734</name>
</gene>
<organism evidence="3 5">
    <name type="scientific">Fusarium oxysporum f. sp. lycopersici (strain 4287 / CBS 123668 / FGSC 9935 / NRRL 34936)</name>
    <name type="common">Fusarium vascular wilt of tomato</name>
    <dbReference type="NCBI Taxonomy" id="426428"/>
    <lineage>
        <taxon>Eukaryota</taxon>
        <taxon>Fungi</taxon>
        <taxon>Dikarya</taxon>
        <taxon>Ascomycota</taxon>
        <taxon>Pezizomycotina</taxon>
        <taxon>Sordariomycetes</taxon>
        <taxon>Hypocreomycetidae</taxon>
        <taxon>Hypocreales</taxon>
        <taxon>Nectriaceae</taxon>
        <taxon>Fusarium</taxon>
        <taxon>Fusarium oxysporum species complex</taxon>
    </lineage>
</organism>
<reference evidence="3" key="1">
    <citation type="submission" date="2007-04" db="EMBL/GenBank/DDBJ databases">
        <authorList>
            <consortium name="The Broad Institute Genome Sequencing Platform"/>
            <person name="Birren B."/>
            <person name="Lander E."/>
            <person name="Galagan J."/>
            <person name="Nusbaum C."/>
            <person name="Devon K."/>
            <person name="Ma L.-J."/>
            <person name="Jaffe D."/>
            <person name="Butler J."/>
            <person name="Alvarez P."/>
            <person name="Gnerre S."/>
            <person name="Grabherr M."/>
            <person name="Kleber M."/>
            <person name="Mauceli E."/>
            <person name="Brockman W."/>
            <person name="MacCallum I.A."/>
            <person name="Young S."/>
            <person name="LaButti K."/>
            <person name="DeCaprio D."/>
            <person name="Crawford M."/>
            <person name="Koehrsen M."/>
            <person name="Engels R."/>
            <person name="Montgomery P."/>
            <person name="Pearson M."/>
            <person name="Howarth C."/>
            <person name="Larson L."/>
            <person name="White J."/>
            <person name="O'Leary S."/>
            <person name="Kodira C."/>
            <person name="Zeng Q."/>
            <person name="Yandava C."/>
            <person name="Alvarado L."/>
            <person name="Kistler C."/>
            <person name="Shim W.-B."/>
            <person name="Kang S."/>
            <person name="Woloshuk C."/>
        </authorList>
    </citation>
    <scope>NUCLEOTIDE SEQUENCE</scope>
    <source>
        <strain evidence="3">4287</strain>
    </source>
</reference>
<dbReference type="RefSeq" id="XP_018242465.1">
    <property type="nucleotide sequence ID" value="XM_018399493.1"/>
</dbReference>
<dbReference type="EMBL" id="DS231702">
    <property type="protein sequence ID" value="KNB04423.1"/>
    <property type="molecule type" value="Genomic_DNA"/>
</dbReference>
<dbReference type="Pfam" id="PF03370">
    <property type="entry name" value="CBM_21"/>
    <property type="match status" value="1"/>
</dbReference>
<evidence type="ECO:0000313" key="3">
    <source>
        <dbReference type="EMBL" id="KNB04422.1"/>
    </source>
</evidence>
<dbReference type="GO" id="GO:0000164">
    <property type="term" value="C:protein phosphatase type 1 complex"/>
    <property type="evidence" value="ECO:0007669"/>
    <property type="project" value="TreeGrafter"/>
</dbReference>